<sequence>MMNEQIIIDIDVLYLKAASLFAGKNDVRQNLNGVYFNLENGCIQATNGHVAFTTKPNLFASFPKRKGFIMPNELIKQILLIKPFSKEEKFRTLQVAYNKGAITATLGGITVQGKEIEGKFPNLCAVYPLKESNNKTKTYNANYINLAAKATKLLKPIIGKDAGIDFNLSDNSSILSIDNLVHIIIMGMKNYNPFKYFEFKSNGIK</sequence>
<dbReference type="AlphaFoldDB" id="A0A828PZJ6"/>
<comment type="caution">
    <text evidence="1">The sequence shown here is derived from an EMBL/GenBank/DDBJ whole genome shotgun (WGS) entry which is preliminary data.</text>
</comment>
<evidence type="ECO:0000313" key="1">
    <source>
        <dbReference type="EMBL" id="EFM92532.1"/>
    </source>
</evidence>
<protein>
    <submittedName>
        <fullName evidence="1">Uncharacterized protein</fullName>
    </submittedName>
</protein>
<gene>
    <name evidence="1" type="ORF">appser6_5690</name>
</gene>
<reference evidence="1 2" key="1">
    <citation type="journal article" date="2010" name="J. Bacteriol.">
        <title>Comparative genomic characterization of Actinobacillus pleuropneumoniae.</title>
        <authorList>
            <person name="Xu Z."/>
            <person name="Chen X."/>
            <person name="Li L."/>
            <person name="Li T."/>
            <person name="Wang S."/>
            <person name="Chen H."/>
            <person name="Zhou R."/>
        </authorList>
    </citation>
    <scope>NUCLEOTIDE SEQUENCE [LARGE SCALE GENOMIC DNA]</scope>
    <source>
        <strain evidence="1 2">Femo</strain>
    </source>
</reference>
<evidence type="ECO:0000313" key="2">
    <source>
        <dbReference type="Proteomes" id="UP000005341"/>
    </source>
</evidence>
<dbReference type="RefSeq" id="WP_005607267.1">
    <property type="nucleotide sequence ID" value="NZ_ADOG01000008.1"/>
</dbReference>
<organism evidence="1 2">
    <name type="scientific">Actinobacillus pleuropneumoniae serovar 6 str. Femo</name>
    <dbReference type="NCBI Taxonomy" id="754256"/>
    <lineage>
        <taxon>Bacteria</taxon>
        <taxon>Pseudomonadati</taxon>
        <taxon>Pseudomonadota</taxon>
        <taxon>Gammaproteobacteria</taxon>
        <taxon>Pasteurellales</taxon>
        <taxon>Pasteurellaceae</taxon>
        <taxon>Actinobacillus</taxon>
    </lineage>
</organism>
<accession>A0A828PZJ6</accession>
<proteinExistence type="predicted"/>
<name>A0A828PZJ6_ACTPL</name>
<dbReference type="EMBL" id="ADOG01000008">
    <property type="protein sequence ID" value="EFM92532.1"/>
    <property type="molecule type" value="Genomic_DNA"/>
</dbReference>
<dbReference type="Proteomes" id="UP000005341">
    <property type="component" value="Unassembled WGS sequence"/>
</dbReference>
<dbReference type="SUPFAM" id="SSF55979">
    <property type="entry name" value="DNA clamp"/>
    <property type="match status" value="1"/>
</dbReference>
<dbReference type="InterPro" id="IPR046938">
    <property type="entry name" value="DNA_clamp_sf"/>
</dbReference>
<dbReference type="Gene3D" id="3.10.150.10">
    <property type="entry name" value="DNA Polymerase III, subunit A, domain 2"/>
    <property type="match status" value="1"/>
</dbReference>